<feature type="compositionally biased region" description="Polar residues" evidence="1">
    <location>
        <begin position="108"/>
        <end position="117"/>
    </location>
</feature>
<proteinExistence type="predicted"/>
<keyword evidence="2" id="KW-0472">Membrane</keyword>
<feature type="transmembrane region" description="Helical" evidence="2">
    <location>
        <begin position="551"/>
        <end position="573"/>
    </location>
</feature>
<feature type="region of interest" description="Disordered" evidence="1">
    <location>
        <begin position="85"/>
        <end position="117"/>
    </location>
</feature>
<keyword evidence="4" id="KW-1185">Reference proteome</keyword>
<evidence type="ECO:0000256" key="1">
    <source>
        <dbReference type="SAM" id="MobiDB-lite"/>
    </source>
</evidence>
<evidence type="ECO:0000313" key="4">
    <source>
        <dbReference type="Proteomes" id="UP001500840"/>
    </source>
</evidence>
<keyword evidence="2" id="KW-1133">Transmembrane helix</keyword>
<evidence type="ECO:0000256" key="2">
    <source>
        <dbReference type="SAM" id="Phobius"/>
    </source>
</evidence>
<keyword evidence="2" id="KW-0812">Transmembrane</keyword>
<name>A0ABP8MHX2_9BACT</name>
<reference evidence="4" key="1">
    <citation type="journal article" date="2019" name="Int. J. Syst. Evol. Microbiol.">
        <title>The Global Catalogue of Microorganisms (GCM) 10K type strain sequencing project: providing services to taxonomists for standard genome sequencing and annotation.</title>
        <authorList>
            <consortium name="The Broad Institute Genomics Platform"/>
            <consortium name="The Broad Institute Genome Sequencing Center for Infectious Disease"/>
            <person name="Wu L."/>
            <person name="Ma J."/>
        </authorList>
    </citation>
    <scope>NUCLEOTIDE SEQUENCE [LARGE SCALE GENOMIC DNA]</scope>
    <source>
        <strain evidence="4">JCM 17759</strain>
    </source>
</reference>
<sequence length="603" mass="60935">MADYLSLEDAAKKLGIPTDRLVELRSQGEVRGFRDGASWKFPENEISRLADELADMDAGDMLGGSGDLVRDMDLGSGLSLSSGTNIIGGDDADAGDGSGSDVELGIEPSTSGAGSDVNLITSGSDVGSDVALVASDSDDLLGDLADISPDDGDLEVKKEMLEIDSGELSLAEPAITHDSAQIDLSIEPNAGSTGPVTDAELKELLDSEPTNVLASESGINLGSDIVGSGIDDGSDLSFAPISEEDSDDIVIGVDDSELNILEDDVASSSKGGSELKSSGMSSLELMDELDSPAAGGRASSMGLSGDVLSELDLLGAEQGGSGLISGDSENLLASSGLGSSLGLGALSSGAVIPGGDDALSLDDDDDLLIADDDDDLVIDSAEHDLSVAGDSGINLMSPSDSGLSLESEPLDLAGSSVSALDLGGEISHGSGIGSSASGVGGDGSMVDFQADEEFQLSPSGIGLESEIDSDSQVIEVEDSELIGEPVELGGDAFGDADAFGGDAFDAEAAPVEEGFVEEEEVVAEGVGIASTSTRTKTASGPSAVSTYEVPFTLLQCLTLVMIIGVLSLGGMLMTDLLRNMWTYSEPSAPVSSLTDSLISLMGW</sequence>
<accession>A0ABP8MHX2</accession>
<evidence type="ECO:0000313" key="3">
    <source>
        <dbReference type="EMBL" id="GAA4449355.1"/>
    </source>
</evidence>
<protein>
    <submittedName>
        <fullName evidence="3">Helix-turn-helix domain-containing protein</fullName>
    </submittedName>
</protein>
<organism evidence="3 4">
    <name type="scientific">Novipirellula rosea</name>
    <dbReference type="NCBI Taxonomy" id="1031540"/>
    <lineage>
        <taxon>Bacteria</taxon>
        <taxon>Pseudomonadati</taxon>
        <taxon>Planctomycetota</taxon>
        <taxon>Planctomycetia</taxon>
        <taxon>Pirellulales</taxon>
        <taxon>Pirellulaceae</taxon>
        <taxon>Novipirellula</taxon>
    </lineage>
</organism>
<dbReference type="EMBL" id="BAABGA010000018">
    <property type="protein sequence ID" value="GAA4449355.1"/>
    <property type="molecule type" value="Genomic_DNA"/>
</dbReference>
<dbReference type="Proteomes" id="UP001500840">
    <property type="component" value="Unassembled WGS sequence"/>
</dbReference>
<comment type="caution">
    <text evidence="3">The sequence shown here is derived from an EMBL/GenBank/DDBJ whole genome shotgun (WGS) entry which is preliminary data.</text>
</comment>
<dbReference type="RefSeq" id="WP_345320618.1">
    <property type="nucleotide sequence ID" value="NZ_BAABGA010000018.1"/>
</dbReference>
<gene>
    <name evidence="3" type="ORF">GCM10023156_13750</name>
</gene>